<keyword evidence="3" id="KW-1185">Reference proteome</keyword>
<name>A0A1J1LHZ7_9CYAN</name>
<dbReference type="STRING" id="671072.PL9214291241"/>
<sequence length="127" mass="14589">MTDEQLVLTINKAFYRAFEKQDLEAMSTIWSKGTASVCIHPGRKAVKGWEAIRASWEQIFKATQYLEIETEVISTEINGDIAYVILTENVMQIVGRRRLQATSMATNIYTRMANKWYLIHHHGSPII</sequence>
<accession>A0A1J1LHZ7</accession>
<dbReference type="Proteomes" id="UP000184315">
    <property type="component" value="Unassembled WGS sequence"/>
</dbReference>
<dbReference type="Gene3D" id="3.10.450.50">
    <property type="match status" value="1"/>
</dbReference>
<evidence type="ECO:0000313" key="3">
    <source>
        <dbReference type="Proteomes" id="UP000184315"/>
    </source>
</evidence>
<feature type="domain" description="SnoaL-like" evidence="1">
    <location>
        <begin position="7"/>
        <end position="126"/>
    </location>
</feature>
<protein>
    <recommendedName>
        <fullName evidence="1">SnoaL-like domain-containing protein</fullName>
    </recommendedName>
</protein>
<gene>
    <name evidence="2" type="ORF">PL9214291241</name>
</gene>
<proteinExistence type="predicted"/>
<dbReference type="AlphaFoldDB" id="A0A1J1LHZ7"/>
<dbReference type="InterPro" id="IPR037401">
    <property type="entry name" value="SnoaL-like"/>
</dbReference>
<dbReference type="OrthoDB" id="9786718at2"/>
<dbReference type="PANTHER" id="PTHR34957">
    <property type="entry name" value="NUCLEAR TRANSPORT FACTOR 2 (NTF2) FAMILY PROTEIN"/>
    <property type="match status" value="1"/>
</dbReference>
<evidence type="ECO:0000259" key="1">
    <source>
        <dbReference type="Pfam" id="PF13474"/>
    </source>
</evidence>
<dbReference type="RefSeq" id="WP_072718458.1">
    <property type="nucleotide sequence ID" value="NZ_LN889782.1"/>
</dbReference>
<dbReference type="Pfam" id="PF13474">
    <property type="entry name" value="SnoaL_3"/>
    <property type="match status" value="1"/>
</dbReference>
<organism evidence="2 3">
    <name type="scientific">Planktothrix tepida PCC 9214</name>
    <dbReference type="NCBI Taxonomy" id="671072"/>
    <lineage>
        <taxon>Bacteria</taxon>
        <taxon>Bacillati</taxon>
        <taxon>Cyanobacteriota</taxon>
        <taxon>Cyanophyceae</taxon>
        <taxon>Oscillatoriophycideae</taxon>
        <taxon>Oscillatoriales</taxon>
        <taxon>Microcoleaceae</taxon>
        <taxon>Planktothrix</taxon>
    </lineage>
</organism>
<reference evidence="3" key="1">
    <citation type="submission" date="2015-10" db="EMBL/GenBank/DDBJ databases">
        <authorList>
            <person name="Regsiter A."/>
            <person name="william w."/>
        </authorList>
    </citation>
    <scope>NUCLEOTIDE SEQUENCE [LARGE SCALE GENOMIC DNA]</scope>
</reference>
<dbReference type="InterPro" id="IPR032710">
    <property type="entry name" value="NTF2-like_dom_sf"/>
</dbReference>
<dbReference type="PANTHER" id="PTHR34957:SF1">
    <property type="entry name" value="NUCLEAR TRANSPORT FACTOR 2 (NTF2) FAMILY PROTEIN"/>
    <property type="match status" value="1"/>
</dbReference>
<evidence type="ECO:0000313" key="2">
    <source>
        <dbReference type="EMBL" id="CUR31650.1"/>
    </source>
</evidence>
<dbReference type="EMBL" id="CZDF01000132">
    <property type="protein sequence ID" value="CUR31650.1"/>
    <property type="molecule type" value="Genomic_DNA"/>
</dbReference>
<dbReference type="SUPFAM" id="SSF54427">
    <property type="entry name" value="NTF2-like"/>
    <property type="match status" value="1"/>
</dbReference>